<feature type="domain" description="C2" evidence="10">
    <location>
        <begin position="1846"/>
        <end position="1995"/>
    </location>
</feature>
<accession>A0A9Q1H5F4</accession>
<feature type="domain" description="C2" evidence="10">
    <location>
        <begin position="1"/>
        <end position="98"/>
    </location>
</feature>
<dbReference type="InterPro" id="IPR037722">
    <property type="entry name" value="C2C_Ferlin"/>
</dbReference>
<dbReference type="InterPro" id="IPR000008">
    <property type="entry name" value="C2_dom"/>
</dbReference>
<dbReference type="Pfam" id="PF00168">
    <property type="entry name" value="C2"/>
    <property type="match status" value="6"/>
</dbReference>
<dbReference type="GO" id="GO:0016020">
    <property type="term" value="C:membrane"/>
    <property type="evidence" value="ECO:0007669"/>
    <property type="project" value="UniProtKB-SubCell"/>
</dbReference>
<feature type="domain" description="C2" evidence="10">
    <location>
        <begin position="972"/>
        <end position="1113"/>
    </location>
</feature>
<feature type="domain" description="C2" evidence="10">
    <location>
        <begin position="431"/>
        <end position="565"/>
    </location>
</feature>
<dbReference type="InterPro" id="IPR037726">
    <property type="entry name" value="C2A_Ferlin"/>
</dbReference>
<dbReference type="Pfam" id="PF08150">
    <property type="entry name" value="FerB"/>
    <property type="match status" value="1"/>
</dbReference>
<feature type="region of interest" description="Disordered" evidence="8">
    <location>
        <begin position="1421"/>
        <end position="1484"/>
    </location>
</feature>
<evidence type="ECO:0000256" key="7">
    <source>
        <dbReference type="ARBA" id="ARBA00023136"/>
    </source>
</evidence>
<dbReference type="CDD" id="cd08373">
    <property type="entry name" value="C2A_Ferlin"/>
    <property type="match status" value="1"/>
</dbReference>
<dbReference type="InterPro" id="IPR055072">
    <property type="entry name" value="Ferlin_DSRM"/>
</dbReference>
<name>A0A9Q1H5F4_HOLLE</name>
<evidence type="ECO:0000256" key="2">
    <source>
        <dbReference type="ARBA" id="ARBA00022692"/>
    </source>
</evidence>
<dbReference type="SMART" id="SM01202">
    <property type="entry name" value="FerI"/>
    <property type="match status" value="1"/>
</dbReference>
<feature type="compositionally biased region" description="Basic and acidic residues" evidence="8">
    <location>
        <begin position="1773"/>
        <end position="1785"/>
    </location>
</feature>
<feature type="transmembrane region" description="Helical" evidence="9">
    <location>
        <begin position="2094"/>
        <end position="2114"/>
    </location>
</feature>
<dbReference type="CDD" id="cd04011">
    <property type="entry name" value="C2B_Ferlin"/>
    <property type="match status" value="1"/>
</dbReference>
<keyword evidence="5" id="KW-0106">Calcium</keyword>
<feature type="compositionally biased region" description="Basic and acidic residues" evidence="8">
    <location>
        <begin position="698"/>
        <end position="709"/>
    </location>
</feature>
<dbReference type="OrthoDB" id="270970at2759"/>
<dbReference type="InterPro" id="IPR037724">
    <property type="entry name" value="C2E_Ferlin"/>
</dbReference>
<dbReference type="InterPro" id="IPR035892">
    <property type="entry name" value="C2_domain_sf"/>
</dbReference>
<feature type="domain" description="C2" evidence="10">
    <location>
        <begin position="272"/>
        <end position="391"/>
    </location>
</feature>
<dbReference type="PROSITE" id="PS50004">
    <property type="entry name" value="C2"/>
    <property type="match status" value="7"/>
</dbReference>
<dbReference type="InterPro" id="IPR037721">
    <property type="entry name" value="Ferlin"/>
</dbReference>
<feature type="region of interest" description="Disordered" evidence="8">
    <location>
        <begin position="679"/>
        <end position="712"/>
    </location>
</feature>
<keyword evidence="7 9" id="KW-0472">Membrane</keyword>
<protein>
    <submittedName>
        <fullName evidence="11">Otoferlin</fullName>
    </submittedName>
</protein>
<dbReference type="SUPFAM" id="SSF49562">
    <property type="entry name" value="C2 domain (Calcium/lipid-binding domain, CaLB)"/>
    <property type="match status" value="7"/>
</dbReference>
<dbReference type="GO" id="GO:0046872">
    <property type="term" value="F:metal ion binding"/>
    <property type="evidence" value="ECO:0007669"/>
    <property type="project" value="UniProtKB-KW"/>
</dbReference>
<sequence>MSLNVHITSVQGFKGRNERFAKINFRGNVQTTNTVENYGDEAVWDEVFEWPMGSGITNTELLEVTIFTKGKLRSPKLVGSLNLVLQQVVEHGHLNVEEALLDTNNVATDMIIRLDIKYQPPEGAFTDWMEENFSVRKHGSNDPLLTDDDWQMGRSVINTSTSGFLTPTLSHKDLKGSRRSLASGGTTRSIKGMMKFGTKRRKKGDDFLGSHLQLDMIDKDLAELHYKLRTISEHALALDQDIMGSETGSKKDADSDIVSQMDALMNLPAYKKVGPVGFEDSSFKAQDFQVSVTVHEARQLTGLDIDPIMMVQVGDKKKHTQVKESTNNPYFNELFVFDFHEPTAMVFDKIIQISALHSRNILSSGTVIGTFKFDVGTVYQAQDHCFIKKWAILIDPQDINGGPKGYVKVDISVLGKGDSVKPVKSGTDDDDDIESNLLLPDNTPSVRPRANFSVRIYRAEGLPIMNAGIVSGVKKIFTGDVKDLVDPYVQVWFGGQTGKTSVKKNRYDPEWNEQVVFSEMFPPLCRRIKLQLKDKDSVVGDVIGTSFIDLAKISYDGSDGFEPTFGPSWINLYGSTREYNTMDTNRKLNEGFGSGCMYRGRMLVALKTDIQDSSLESGGVGVNLESCLPISETAAGRKEEFFFFGTVFSASMIDISVGDKPICFEFTVGNFGNQIDGKNVHVGRGGGTDSEESDEESSLLKHDKSDSHPEVCLSMTPPIVPKMTNDKNYYYLPIEHVKPNVFIKFPTEEHRRRLYNRNILHRIVQKLEDGITDVSERLSKEKPNTDKVFRTVLQDFIYSCQNYSKLTKGTGGSSVAGKTKLDKERQKWLSREMEELVKLAREQNKGKKWTNKMVREKMKAARGFLHRIKFLADEPQDSIPDLFIWMLCNGKRIAFARIPAEKLIYSVVDEEIGEQCGKMQTVFLKLPGKKGETADGWTIQAKLEVYLWLGLNKHRKEMLKKIPKGYEMTTDLKNSVKPTFLPPPAIVYNVTNTYQMRCHIYQARSLVGSDSSGLSDPFARVVIMDQSKQTRTIEETLSPTWDEVLILDNINIHGDREDFKDNPPLIAIEIFDVDVGMTGSGSEFIGRSLIRPIIKLSSEPYEKPFFPPMLQWHHVYRGTSQAGELLAAVEMIQLQRGEMPPDVLTIDIPQPDPTSKKKKDQGPLPVPIPEVIKPKMCKYRIEVLFWGMREVKRLQLMTVDKPRVDIECGGTSISSAIIANAQKNPNFPDNVRIMDVELPENEFYCPPLTIRVVDCRQFGRFTLVGTHVVNSLSQYKLVYHKESEEKSSKNGRRASTVPSIQGPEVTEVAGDTVIQVDPPPGQEETDQNAQDTNGQPPAANGDIVIEVPQDPKPPNGDIPKDGVTITPAEGPPSPDKPAAEGTGGEAAPGTGKEEKKKKKAEDEENTLDWWSRYYATKATMEKEQFENPTAEVESEDQGDEGLMADNNEVSVTTAVKADQGKDKKEKKEKKEKSKGGGMMKKFRKSGDDDSIDMAMFEEDYSDIVKLQIYPNELESVSDFHGFKEWLHTFDILRGKNTGDEDSESRVVGKFKGSLKLYKFPLPKEWDARKVFGGDPVLGFFQGLPSSEPVGVLVRVYIVKANDLHPTDVGGKSDPYVCVQLGKQKQSDKENYISKNLNPVFGKCFEFEATFPMESRLVVQVYDWDLIGSDDLIGETVIDLENRFYSKHRATCGICTDYATFGYSIWRDPQKPSMILKQLCKENKLDPPAYSKGKVVVNGMTFLGEEFVEDESELEAEPAIIGGVPVTPSPPPPKQEEKKDDDLGIKKPSDEHVALEALKRFHEIPGTKGRKMVPEHVETRPLYSPEKPGIEQGRVEMWVDMFPMDMPLPGAPIDISPRKPKKYELRVIIWNTDEVVLADDAFLTGEKMSDIFVKGWLNGPNDDQQSTDIHYRSLTGEGNFNWRFIYRFEYLAAEEKMVIRKKESTFSVDETEYKVPPRLMLQVWDADSFSADDFLGACTLDLNRFPRGAKTAKKCTPDILKLDGSVPLMNLFKLKRHKGWWPFMAQSEHEEEELTGKVEAEMHLMTEEEAEKSPAGFARDEPDPLEKPNRPDTSFIWFLNPWKSFRYIICVRLKWLLIKLAILVVFVAFFALFIYNAPGYAVKKLLGA</sequence>
<dbReference type="CDD" id="cd04018">
    <property type="entry name" value="C2C_Ferlin"/>
    <property type="match status" value="1"/>
</dbReference>
<comment type="caution">
    <text evidence="11">The sequence shown here is derived from an EMBL/GenBank/DDBJ whole genome shotgun (WGS) entry which is preliminary data.</text>
</comment>
<evidence type="ECO:0000313" key="11">
    <source>
        <dbReference type="EMBL" id="KAJ8033135.1"/>
    </source>
</evidence>
<comment type="subcellular location">
    <subcellularLocation>
        <location evidence="1">Membrane</location>
        <topology evidence="1">Single-pass membrane protein</topology>
    </subcellularLocation>
</comment>
<dbReference type="SMART" id="SM00239">
    <property type="entry name" value="C2"/>
    <property type="match status" value="6"/>
</dbReference>
<dbReference type="CDD" id="cd04037">
    <property type="entry name" value="C2E_Ferlin"/>
    <property type="match status" value="1"/>
</dbReference>
<dbReference type="PANTHER" id="PTHR12546">
    <property type="entry name" value="FER-1-LIKE"/>
    <property type="match status" value="1"/>
</dbReference>
<feature type="domain" description="C2" evidence="10">
    <location>
        <begin position="1573"/>
        <end position="1692"/>
    </location>
</feature>
<dbReference type="FunFam" id="2.60.40.150:FF:000054">
    <property type="entry name" value="otoferlin isoform X2"/>
    <property type="match status" value="1"/>
</dbReference>
<dbReference type="FunFam" id="2.60.40.150:FF:000034">
    <property type="entry name" value="otoferlin isoform X2"/>
    <property type="match status" value="1"/>
</dbReference>
<dbReference type="GO" id="GO:0007009">
    <property type="term" value="P:plasma membrane organization"/>
    <property type="evidence" value="ECO:0007669"/>
    <property type="project" value="TreeGrafter"/>
</dbReference>
<organism evidence="11 12">
    <name type="scientific">Holothuria leucospilota</name>
    <name type="common">Black long sea cucumber</name>
    <name type="synonym">Mertensiothuria leucospilota</name>
    <dbReference type="NCBI Taxonomy" id="206669"/>
    <lineage>
        <taxon>Eukaryota</taxon>
        <taxon>Metazoa</taxon>
        <taxon>Echinodermata</taxon>
        <taxon>Eleutherozoa</taxon>
        <taxon>Echinozoa</taxon>
        <taxon>Holothuroidea</taxon>
        <taxon>Aspidochirotacea</taxon>
        <taxon>Aspidochirotida</taxon>
        <taxon>Holothuriidae</taxon>
        <taxon>Holothuria</taxon>
    </lineage>
</organism>
<dbReference type="InterPro" id="IPR037725">
    <property type="entry name" value="C2F_Ferlin"/>
</dbReference>
<feature type="region of interest" description="Disordered" evidence="8">
    <location>
        <begin position="1282"/>
        <end position="1404"/>
    </location>
</feature>
<evidence type="ECO:0000256" key="3">
    <source>
        <dbReference type="ARBA" id="ARBA00022723"/>
    </source>
</evidence>
<evidence type="ECO:0000256" key="9">
    <source>
        <dbReference type="SAM" id="Phobius"/>
    </source>
</evidence>
<evidence type="ECO:0000313" key="12">
    <source>
        <dbReference type="Proteomes" id="UP001152320"/>
    </source>
</evidence>
<dbReference type="EMBL" id="JAIZAY010000011">
    <property type="protein sequence ID" value="KAJ8033135.1"/>
    <property type="molecule type" value="Genomic_DNA"/>
</dbReference>
<dbReference type="Pfam" id="PF16165">
    <property type="entry name" value="Ferlin_C"/>
    <property type="match status" value="1"/>
</dbReference>
<dbReference type="PANTHER" id="PTHR12546:SF60">
    <property type="entry name" value="MISFIRE, ISOFORM F"/>
    <property type="match status" value="1"/>
</dbReference>
<keyword evidence="2 9" id="KW-0812">Transmembrane</keyword>
<gene>
    <name evidence="11" type="ORF">HOLleu_23279</name>
</gene>
<dbReference type="Proteomes" id="UP001152320">
    <property type="component" value="Chromosome 11"/>
</dbReference>
<dbReference type="PRINTS" id="PR00360">
    <property type="entry name" value="C2DOMAIN"/>
</dbReference>
<keyword evidence="3" id="KW-0479">Metal-binding</keyword>
<dbReference type="SMART" id="SM01201">
    <property type="entry name" value="FerB"/>
    <property type="match status" value="1"/>
</dbReference>
<dbReference type="Gene3D" id="2.60.40.150">
    <property type="entry name" value="C2 domain"/>
    <property type="match status" value="6"/>
</dbReference>
<evidence type="ECO:0000256" key="4">
    <source>
        <dbReference type="ARBA" id="ARBA00022737"/>
    </source>
</evidence>
<feature type="compositionally biased region" description="Basic and acidic residues" evidence="8">
    <location>
        <begin position="1458"/>
        <end position="1474"/>
    </location>
</feature>
<dbReference type="InterPro" id="IPR032362">
    <property type="entry name" value="Ferlin_C"/>
</dbReference>
<dbReference type="InterPro" id="IPR012561">
    <property type="entry name" value="Ferlin_B-domain"/>
</dbReference>
<feature type="domain" description="C2" evidence="10">
    <location>
        <begin position="1160"/>
        <end position="1286"/>
    </location>
</feature>
<evidence type="ECO:0000256" key="1">
    <source>
        <dbReference type="ARBA" id="ARBA00004167"/>
    </source>
</evidence>
<keyword evidence="12" id="KW-1185">Reference proteome</keyword>
<dbReference type="InterPro" id="IPR012968">
    <property type="entry name" value="FerIin_dom"/>
</dbReference>
<dbReference type="CDD" id="cd08374">
    <property type="entry name" value="C2F_Ferlin"/>
    <property type="match status" value="1"/>
</dbReference>
<dbReference type="CDD" id="cd04017">
    <property type="entry name" value="C2D_Ferlin"/>
    <property type="match status" value="1"/>
</dbReference>
<dbReference type="InterPro" id="IPR037723">
    <property type="entry name" value="C2D_Ferlin"/>
</dbReference>
<evidence type="ECO:0000256" key="5">
    <source>
        <dbReference type="ARBA" id="ARBA00022837"/>
    </source>
</evidence>
<evidence type="ECO:0000256" key="8">
    <source>
        <dbReference type="SAM" id="MobiDB-lite"/>
    </source>
</evidence>
<keyword evidence="4" id="KW-0677">Repeat</keyword>
<dbReference type="InterPro" id="IPR037720">
    <property type="entry name" value="C2B_Ferlin"/>
</dbReference>
<dbReference type="Pfam" id="PF22901">
    <property type="entry name" value="dsrm_Ferlin"/>
    <property type="match status" value="1"/>
</dbReference>
<reference evidence="11" key="1">
    <citation type="submission" date="2021-10" db="EMBL/GenBank/DDBJ databases">
        <title>Tropical sea cucumber genome reveals ecological adaptation and Cuvierian tubules defense mechanism.</title>
        <authorList>
            <person name="Chen T."/>
        </authorList>
    </citation>
    <scope>NUCLEOTIDE SEQUENCE</scope>
    <source>
        <strain evidence="11">Nanhai2018</strain>
        <tissue evidence="11">Muscle</tissue>
    </source>
</reference>
<dbReference type="Pfam" id="PF08151">
    <property type="entry name" value="FerI"/>
    <property type="match status" value="1"/>
</dbReference>
<feature type="region of interest" description="Disordered" evidence="8">
    <location>
        <begin position="1760"/>
        <end position="1785"/>
    </location>
</feature>
<evidence type="ECO:0000259" key="10">
    <source>
        <dbReference type="PROSITE" id="PS50004"/>
    </source>
</evidence>
<keyword evidence="6 9" id="KW-1133">Transmembrane helix</keyword>
<evidence type="ECO:0000256" key="6">
    <source>
        <dbReference type="ARBA" id="ARBA00022989"/>
    </source>
</evidence>
<proteinExistence type="predicted"/>